<dbReference type="InterPro" id="IPR036389">
    <property type="entry name" value="RNase_III_sf"/>
</dbReference>
<keyword evidence="8" id="KW-0255">Endonuclease</keyword>
<dbReference type="Pfam" id="PF00271">
    <property type="entry name" value="Helicase_C"/>
    <property type="match status" value="1"/>
</dbReference>
<dbReference type="SUPFAM" id="SSF54768">
    <property type="entry name" value="dsRNA-binding domain-like"/>
    <property type="match status" value="1"/>
</dbReference>
<keyword evidence="4" id="KW-0540">Nuclease</keyword>
<evidence type="ECO:0000256" key="15">
    <source>
        <dbReference type="ARBA" id="ARBA00023211"/>
    </source>
</evidence>
<evidence type="ECO:0000259" key="20">
    <source>
        <dbReference type="PROSITE" id="PS50821"/>
    </source>
</evidence>
<dbReference type="Gene3D" id="3.30.160.20">
    <property type="match status" value="1"/>
</dbReference>
<evidence type="ECO:0000256" key="4">
    <source>
        <dbReference type="ARBA" id="ARBA00022722"/>
    </source>
</evidence>
<dbReference type="SUPFAM" id="SSF52540">
    <property type="entry name" value="P-loop containing nucleoside triphosphate hydrolases"/>
    <property type="match status" value="1"/>
</dbReference>
<protein>
    <submittedName>
        <fullName evidence="24">Uncharacterized protein</fullName>
    </submittedName>
</protein>
<dbReference type="InterPro" id="IPR003100">
    <property type="entry name" value="PAZ_dom"/>
</dbReference>
<dbReference type="PROSITE" id="PS51327">
    <property type="entry name" value="DICER_DSRBF"/>
    <property type="match status" value="1"/>
</dbReference>
<dbReference type="Pfam" id="PF02170">
    <property type="entry name" value="PAZ"/>
    <property type="match status" value="1"/>
</dbReference>
<dbReference type="FunFam" id="3.30.160.380:FF:000001">
    <property type="entry name" value="Endoribonuclease dicer-like 1"/>
    <property type="match status" value="1"/>
</dbReference>
<evidence type="ECO:0000259" key="21">
    <source>
        <dbReference type="PROSITE" id="PS51192"/>
    </source>
</evidence>
<comment type="similarity">
    <text evidence="17 18">Belongs to the helicase family. Dicer subfamily.</text>
</comment>
<dbReference type="InterPro" id="IPR001650">
    <property type="entry name" value="Helicase_C-like"/>
</dbReference>
<dbReference type="GO" id="GO:0004525">
    <property type="term" value="F:ribonuclease III activity"/>
    <property type="evidence" value="ECO:0007669"/>
    <property type="project" value="InterPro"/>
</dbReference>
<keyword evidence="7" id="KW-0547">Nucleotide-binding</keyword>
<keyword evidence="11" id="KW-0067">ATP-binding</keyword>
<dbReference type="InterPro" id="IPR005034">
    <property type="entry name" value="Dicer_dimerisation"/>
</dbReference>
<dbReference type="GO" id="GO:0010267">
    <property type="term" value="P:ta-siRNA processing"/>
    <property type="evidence" value="ECO:0007669"/>
    <property type="project" value="UniProtKB-ARBA"/>
</dbReference>
<comment type="cofactor">
    <cofactor evidence="1">
        <name>Mn(2+)</name>
        <dbReference type="ChEBI" id="CHEBI:29035"/>
    </cofactor>
</comment>
<dbReference type="Pfam" id="PF03368">
    <property type="entry name" value="Dicer_dimer"/>
    <property type="match status" value="1"/>
</dbReference>
<evidence type="ECO:0000256" key="16">
    <source>
        <dbReference type="ARBA" id="ARBA00023242"/>
    </source>
</evidence>
<dbReference type="GO" id="GO:0005737">
    <property type="term" value="C:cytoplasm"/>
    <property type="evidence" value="ECO:0007669"/>
    <property type="project" value="TreeGrafter"/>
</dbReference>
<evidence type="ECO:0000256" key="12">
    <source>
        <dbReference type="ARBA" id="ARBA00022842"/>
    </source>
</evidence>
<feature type="domain" description="RNase III" evidence="19">
    <location>
        <begin position="1159"/>
        <end position="1306"/>
    </location>
</feature>
<dbReference type="Gene3D" id="3.40.50.300">
    <property type="entry name" value="P-loop containing nucleotide triphosphate hydrolases"/>
    <property type="match status" value="2"/>
</dbReference>
<evidence type="ECO:0000256" key="1">
    <source>
        <dbReference type="ARBA" id="ARBA00001936"/>
    </source>
</evidence>
<evidence type="ECO:0000256" key="13">
    <source>
        <dbReference type="ARBA" id="ARBA00022884"/>
    </source>
</evidence>
<dbReference type="FunFam" id="1.10.1520.10:FF:000004">
    <property type="entry name" value="Endoribonuclease dicer-like 1"/>
    <property type="match status" value="1"/>
</dbReference>
<dbReference type="PROSITE" id="PS51192">
    <property type="entry name" value="HELICASE_ATP_BIND_1"/>
    <property type="match status" value="1"/>
</dbReference>
<evidence type="ECO:0000256" key="11">
    <source>
        <dbReference type="ARBA" id="ARBA00022840"/>
    </source>
</evidence>
<dbReference type="PROSITE" id="PS50142">
    <property type="entry name" value="RNASE_3_2"/>
    <property type="match status" value="2"/>
</dbReference>
<comment type="caution">
    <text evidence="24">The sequence shown here is derived from an EMBL/GenBank/DDBJ whole genome shotgun (WGS) entry which is preliminary data.</text>
</comment>
<organism evidence="24">
    <name type="scientific">Solanum chilense</name>
    <name type="common">Tomato</name>
    <name type="synonym">Lycopersicon chilense</name>
    <dbReference type="NCBI Taxonomy" id="4083"/>
    <lineage>
        <taxon>Eukaryota</taxon>
        <taxon>Viridiplantae</taxon>
        <taxon>Streptophyta</taxon>
        <taxon>Embryophyta</taxon>
        <taxon>Tracheophyta</taxon>
        <taxon>Spermatophyta</taxon>
        <taxon>Magnoliopsida</taxon>
        <taxon>eudicotyledons</taxon>
        <taxon>Gunneridae</taxon>
        <taxon>Pentapetalae</taxon>
        <taxon>asterids</taxon>
        <taxon>lamiids</taxon>
        <taxon>Solanales</taxon>
        <taxon>Solanaceae</taxon>
        <taxon>Solanoideae</taxon>
        <taxon>Solaneae</taxon>
        <taxon>Solanum</taxon>
        <taxon>Solanum subgen. Lycopersicon</taxon>
    </lineage>
</organism>
<comment type="subcellular location">
    <subcellularLocation>
        <location evidence="3">Nucleus</location>
    </subcellularLocation>
</comment>
<evidence type="ECO:0000259" key="19">
    <source>
        <dbReference type="PROSITE" id="PS50142"/>
    </source>
</evidence>
<dbReference type="FunFam" id="3.40.50.300:FF:000420">
    <property type="entry name" value="Endoribonuclease dicer-like 1"/>
    <property type="match status" value="1"/>
</dbReference>
<dbReference type="SUPFAM" id="SSF101690">
    <property type="entry name" value="PAZ domain"/>
    <property type="match status" value="1"/>
</dbReference>
<evidence type="ECO:0000256" key="8">
    <source>
        <dbReference type="ARBA" id="ARBA00022759"/>
    </source>
</evidence>
<dbReference type="PANTHER" id="PTHR14950:SF70">
    <property type="entry name" value="ENDORIBONUCLEASE DICER HOMOLOG 2"/>
    <property type="match status" value="1"/>
</dbReference>
<keyword evidence="14" id="KW-0943">RNA-mediated gene silencing</keyword>
<dbReference type="GO" id="GO:0046872">
    <property type="term" value="F:metal ion binding"/>
    <property type="evidence" value="ECO:0007669"/>
    <property type="project" value="UniProtKB-KW"/>
</dbReference>
<evidence type="ECO:0000313" key="24">
    <source>
        <dbReference type="EMBL" id="TMW86383.1"/>
    </source>
</evidence>
<keyword evidence="15" id="KW-0464">Manganese</keyword>
<dbReference type="InterPro" id="IPR036085">
    <property type="entry name" value="PAZ_dom_sf"/>
</dbReference>
<accession>A0A6N2B377</accession>
<evidence type="ECO:0000256" key="17">
    <source>
        <dbReference type="ARBA" id="ARBA00035116"/>
    </source>
</evidence>
<evidence type="ECO:0000256" key="2">
    <source>
        <dbReference type="ARBA" id="ARBA00001946"/>
    </source>
</evidence>
<dbReference type="SUPFAM" id="SSF69065">
    <property type="entry name" value="RNase III domain-like"/>
    <property type="match status" value="2"/>
</dbReference>
<feature type="domain" description="RNase III" evidence="19">
    <location>
        <begin position="971"/>
        <end position="1123"/>
    </location>
</feature>
<keyword evidence="13 18" id="KW-0694">RNA-binding</keyword>
<dbReference type="InterPro" id="IPR000999">
    <property type="entry name" value="RNase_III_dom"/>
</dbReference>
<evidence type="ECO:0000256" key="3">
    <source>
        <dbReference type="ARBA" id="ARBA00004123"/>
    </source>
</evidence>
<feature type="domain" description="Dicer dsRNA-binding fold" evidence="23">
    <location>
        <begin position="562"/>
        <end position="650"/>
    </location>
</feature>
<dbReference type="InterPro" id="IPR027417">
    <property type="entry name" value="P-loop_NTPase"/>
</dbReference>
<dbReference type="GO" id="GO:0004386">
    <property type="term" value="F:helicase activity"/>
    <property type="evidence" value="ECO:0007669"/>
    <property type="project" value="UniProtKB-KW"/>
</dbReference>
<keyword evidence="16" id="KW-0539">Nucleus</keyword>
<dbReference type="PROSITE" id="PS51194">
    <property type="entry name" value="HELICASE_CTER"/>
    <property type="match status" value="1"/>
</dbReference>
<evidence type="ECO:0000256" key="14">
    <source>
        <dbReference type="ARBA" id="ARBA00023158"/>
    </source>
</evidence>
<keyword evidence="10" id="KW-0347">Helicase</keyword>
<dbReference type="CDD" id="cd18034">
    <property type="entry name" value="DEXHc_dicer"/>
    <property type="match status" value="1"/>
</dbReference>
<dbReference type="Gene3D" id="3.30.160.380">
    <property type="entry name" value="Dicer dimerisation domain"/>
    <property type="match status" value="1"/>
</dbReference>
<evidence type="ECO:0000256" key="7">
    <source>
        <dbReference type="ARBA" id="ARBA00022741"/>
    </source>
</evidence>
<evidence type="ECO:0000256" key="5">
    <source>
        <dbReference type="ARBA" id="ARBA00022723"/>
    </source>
</evidence>
<dbReference type="Gene3D" id="1.10.1520.10">
    <property type="entry name" value="Ribonuclease III domain"/>
    <property type="match status" value="2"/>
</dbReference>
<dbReference type="GO" id="GO:0005524">
    <property type="term" value="F:ATP binding"/>
    <property type="evidence" value="ECO:0007669"/>
    <property type="project" value="UniProtKB-KW"/>
</dbReference>
<dbReference type="Pfam" id="PF00636">
    <property type="entry name" value="Ribonuclease_3"/>
    <property type="match status" value="2"/>
</dbReference>
<dbReference type="InterPro" id="IPR011545">
    <property type="entry name" value="DEAD/DEAH_box_helicase_dom"/>
</dbReference>
<dbReference type="PANTHER" id="PTHR14950">
    <property type="entry name" value="DICER-RELATED"/>
    <property type="match status" value="1"/>
</dbReference>
<dbReference type="InterPro" id="IPR014001">
    <property type="entry name" value="Helicase_ATP-bd"/>
</dbReference>
<dbReference type="PROSITE" id="PS50821">
    <property type="entry name" value="PAZ"/>
    <property type="match status" value="1"/>
</dbReference>
<keyword evidence="12" id="KW-0460">Magnesium</keyword>
<feature type="domain" description="Helicase C-terminal" evidence="22">
    <location>
        <begin position="377"/>
        <end position="543"/>
    </location>
</feature>
<dbReference type="GO" id="GO:0003723">
    <property type="term" value="F:RNA binding"/>
    <property type="evidence" value="ECO:0007669"/>
    <property type="project" value="UniProtKB-UniRule"/>
</dbReference>
<dbReference type="SMART" id="SM00535">
    <property type="entry name" value="RIBOc"/>
    <property type="match status" value="2"/>
</dbReference>
<comment type="cofactor">
    <cofactor evidence="2">
        <name>Mg(2+)</name>
        <dbReference type="ChEBI" id="CHEBI:18420"/>
    </cofactor>
</comment>
<dbReference type="SMART" id="SM00487">
    <property type="entry name" value="DEXDc"/>
    <property type="match status" value="1"/>
</dbReference>
<dbReference type="InterPro" id="IPR038248">
    <property type="entry name" value="Dicer_dimer_sf"/>
</dbReference>
<feature type="domain" description="Helicase ATP-binding" evidence="21">
    <location>
        <begin position="31"/>
        <end position="196"/>
    </location>
</feature>
<evidence type="ECO:0000259" key="23">
    <source>
        <dbReference type="PROSITE" id="PS51327"/>
    </source>
</evidence>
<dbReference type="Pfam" id="PF00270">
    <property type="entry name" value="DEAD"/>
    <property type="match status" value="1"/>
</dbReference>
<gene>
    <name evidence="24" type="ORF">EJD97_021469</name>
</gene>
<evidence type="ECO:0000256" key="9">
    <source>
        <dbReference type="ARBA" id="ARBA00022801"/>
    </source>
</evidence>
<evidence type="ECO:0000256" key="6">
    <source>
        <dbReference type="ARBA" id="ARBA00022737"/>
    </source>
</evidence>
<dbReference type="EMBL" id="RXGB01006549">
    <property type="protein sequence ID" value="TMW86383.1"/>
    <property type="molecule type" value="Genomic_DNA"/>
</dbReference>
<feature type="domain" description="PAZ" evidence="20">
    <location>
        <begin position="822"/>
        <end position="940"/>
    </location>
</feature>
<dbReference type="CDD" id="cd18802">
    <property type="entry name" value="SF2_C_dicer"/>
    <property type="match status" value="1"/>
</dbReference>
<reference evidence="24" key="1">
    <citation type="submission" date="2019-05" db="EMBL/GenBank/DDBJ databases">
        <title>The de novo reference genome and transcriptome assemblies of the wild tomato species Solanum chilense.</title>
        <authorList>
            <person name="Stam R."/>
            <person name="Nosenko T."/>
            <person name="Hoerger A.C."/>
            <person name="Stephan W."/>
            <person name="Seidel M.A."/>
            <person name="Kuhn J.M.M."/>
            <person name="Haberer G."/>
            <person name="Tellier A."/>
        </authorList>
    </citation>
    <scope>NUCLEOTIDE SEQUENCE</scope>
    <source>
        <tissue evidence="24">Mature leaves</tissue>
    </source>
</reference>
<dbReference type="CDD" id="cd00593">
    <property type="entry name" value="RIBOc"/>
    <property type="match status" value="2"/>
</dbReference>
<dbReference type="SMART" id="SM00949">
    <property type="entry name" value="PAZ"/>
    <property type="match status" value="1"/>
</dbReference>
<sequence>MSMARSNDVVCGNQLVFADPLPFARSYQLEALEAALKQNTIVYLETGSGKTLIAIMLLRSYAYLLRKPSPYIAVFLVPTVVLVTQQGDALMMQTDLKVGTYWGEMGVDFWDAATWKRQVDGHEVLVMTPAILLSALRHNFLQIDMIKVIIFDECHNARGKHPYASIMMEFYHRQLTRESAQLPRIFGMTASPIKSKGPSTPDSYWRKIHDLENLMHSKVYTCDSEAVLAEYIPFSNPKLKIYKNVDIPSTLSKSLANDMERLKEKHECSITKSTLSDKSAASAKRRLSKLYSAFLFCLSEMGVWLAFKAAEFLSQEETDFFSWGELDVCAQTIVRDFSSDASKVFSACLPSGPNWSIGGDIQANTDAGYLSSKVHCLVESLLEYRNLKDLRCIIFVERIITAIVLRSLLNELLPKLSGWRTEYTAGHASVVQSQSRKIQNKIVEEFRKGVVNIIVATSILEEGLDVQSCNLVIRFDPSATVCSYIQSRGRARMQNSDFLLMVKSGDESTLTRMQNFMASGEMMRQESLRHASEPCSPLVDEMYDEPCYKVESTGAIVTLSSSVSLLYFYCSRLPSDGYFKSYPRCVIDKESRTCTLQLPKSCPLQRIITVQGNSTKILRQLACLEACKELHRVGALTDNLVPDIVEEEAINKELECQIHTVEESKYFPPEFVSHFGNETEAVYYCYLVELQHETYDDFQLHGIILAVRTKFKCDDEILAFDFDVDRRRCVQVQLKYSKVVTLTSEEIRRCQRFQVSVFKILLDRDLSKLQDALAAGQSPIGSAVSDYLLLPAVGKSSEINWKCVNSLLFPSQVLGNKHMDWCSTQDRKRSVNTKTGVVCSCLLENSLIFTPHNGNIYCITGFLDNLDCNSLLNVRTGESITYREYYKKRQGIELCFEEPLLSGKRISKVHNYLQRNRTQKAKDSTDSSVQLPPELCFVIMSPISISTLYTYSYVPSIMHRIESLVMASHLNSMLLNDCKLNVFIPTAMVLEAVTTRKCLEKFHLESLETLGDSFLKYAVSTQLFKTHENHHEGLLCVKKSKIISNAALCKLGCARKIPGFIRNEAFNLQAWIIPGDSSQVHSFNEEFMTSSDKMYSRIKQNIRSKRVADVVEALIGAYLSSGGEVAALSLMKWLGMDIDFADAPIQRHFPLNAEKLVNVKYLESLLHYKFHDPSLLVEALTHGSYMLPEIPRCYQRLEFLGDAVLDYVVTAHLYFKYPGLSPGLITDLRSASVNNECYAQSAIKASLHKHILHASPDLQRQICNTIEDFKNLNLVSTFGWEAETTFPKVLADVIESLAGAIFVDSGFNQDTTFQCIRPLLEPLVTPQTLKPHPVRELSELCDQKGYVKKKDVVSRDNGVAYITVEIDADGVTHKSTCSGRDKIMAKKVACKNVLKSLKECSYNA</sequence>
<dbReference type="Gene3D" id="2.170.260.10">
    <property type="entry name" value="paz domain"/>
    <property type="match status" value="1"/>
</dbReference>
<dbReference type="FunFam" id="3.40.50.300:FF:000705">
    <property type="entry name" value="Endoribonuclease dicer-like protein"/>
    <property type="match status" value="1"/>
</dbReference>
<dbReference type="GO" id="GO:0005634">
    <property type="term" value="C:nucleus"/>
    <property type="evidence" value="ECO:0007669"/>
    <property type="project" value="UniProtKB-SubCell"/>
</dbReference>
<proteinExistence type="inferred from homology"/>
<keyword evidence="9" id="KW-0378">Hydrolase</keyword>
<keyword evidence="6" id="KW-0677">Repeat</keyword>
<evidence type="ECO:0000259" key="22">
    <source>
        <dbReference type="PROSITE" id="PS51194"/>
    </source>
</evidence>
<name>A0A6N2B377_SOLCI</name>
<keyword evidence="5" id="KW-0479">Metal-binding</keyword>
<evidence type="ECO:0000256" key="10">
    <source>
        <dbReference type="ARBA" id="ARBA00022806"/>
    </source>
</evidence>
<dbReference type="PROSITE" id="PS00517">
    <property type="entry name" value="RNASE_3_1"/>
    <property type="match status" value="1"/>
</dbReference>
<dbReference type="SMART" id="SM00490">
    <property type="entry name" value="HELICc"/>
    <property type="match status" value="1"/>
</dbReference>
<evidence type="ECO:0000256" key="18">
    <source>
        <dbReference type="PROSITE-ProRule" id="PRU00657"/>
    </source>
</evidence>